<dbReference type="EMBL" id="CP046056">
    <property type="protein sequence ID" value="QQD24201.1"/>
    <property type="molecule type" value="Genomic_DNA"/>
</dbReference>
<keyword evidence="13" id="KW-1185">Reference proteome</keyword>
<dbReference type="NCBIfam" id="TIGR02532">
    <property type="entry name" value="IV_pilin_GFxxxE"/>
    <property type="match status" value="1"/>
</dbReference>
<dbReference type="PANTHER" id="PTHR30093:SF44">
    <property type="entry name" value="TYPE II SECRETION SYSTEM CORE PROTEIN G"/>
    <property type="match status" value="1"/>
</dbReference>
<feature type="domain" description="Type II secretion system protein GspG C-terminal" evidence="11">
    <location>
        <begin position="35"/>
        <end position="143"/>
    </location>
</feature>
<keyword evidence="7 10" id="KW-0812">Transmembrane</keyword>
<evidence type="ECO:0000256" key="9">
    <source>
        <dbReference type="ARBA" id="ARBA00023136"/>
    </source>
</evidence>
<evidence type="ECO:0000256" key="5">
    <source>
        <dbReference type="ARBA" id="ARBA00022481"/>
    </source>
</evidence>
<reference evidence="12 13" key="1">
    <citation type="submission" date="2019-11" db="EMBL/GenBank/DDBJ databases">
        <title>Venatorbacter sp. nov. a predator of Campylobacter and other Gram-negative bacteria.</title>
        <authorList>
            <person name="Saeedi A."/>
            <person name="Cummings N.J."/>
            <person name="Connerton I.F."/>
            <person name="Connerton P.L."/>
        </authorList>
    </citation>
    <scope>NUCLEOTIDE SEQUENCE [LARGE SCALE GENOMIC DNA]</scope>
    <source>
        <strain evidence="12">XL5</strain>
    </source>
</reference>
<dbReference type="PRINTS" id="PR00813">
    <property type="entry name" value="BCTERIALGSPG"/>
</dbReference>
<dbReference type="GO" id="GO:0005886">
    <property type="term" value="C:plasma membrane"/>
    <property type="evidence" value="ECO:0007669"/>
    <property type="project" value="UniProtKB-SubCell"/>
</dbReference>
<evidence type="ECO:0000256" key="10">
    <source>
        <dbReference type="SAM" id="Phobius"/>
    </source>
</evidence>
<comment type="subcellular location">
    <subcellularLocation>
        <location evidence="1">Cell inner membrane</location>
        <topology evidence="1">Single-pass membrane protein</topology>
    </subcellularLocation>
</comment>
<dbReference type="Pfam" id="PF08334">
    <property type="entry name" value="T2SSG"/>
    <property type="match status" value="1"/>
</dbReference>
<dbReference type="GO" id="GO:0015628">
    <property type="term" value="P:protein secretion by the type II secretion system"/>
    <property type="evidence" value="ECO:0007669"/>
    <property type="project" value="InterPro"/>
</dbReference>
<accession>A0A9X7UY66</accession>
<evidence type="ECO:0000259" key="11">
    <source>
        <dbReference type="Pfam" id="PF08334"/>
    </source>
</evidence>
<dbReference type="InterPro" id="IPR010054">
    <property type="entry name" value="Type2_sec_GspG"/>
</dbReference>
<dbReference type="NCBIfam" id="TIGR01710">
    <property type="entry name" value="typeII_sec_gspG"/>
    <property type="match status" value="1"/>
</dbReference>
<evidence type="ECO:0000256" key="1">
    <source>
        <dbReference type="ARBA" id="ARBA00004377"/>
    </source>
</evidence>
<dbReference type="InterPro" id="IPR045584">
    <property type="entry name" value="Pilin-like"/>
</dbReference>
<dbReference type="Gene3D" id="3.30.700.10">
    <property type="entry name" value="Glycoprotein, Type 4 Pilin"/>
    <property type="match status" value="1"/>
</dbReference>
<proteinExistence type="inferred from homology"/>
<keyword evidence="6" id="KW-0997">Cell inner membrane</keyword>
<sequence length="146" mass="15905">MQRSNLKQAQRGFTLLEVMVVLAIIGGIMALVATNIIGSAGDARVKTTQSQIKLIENALDMYKLDNFTYPTTEQGLEALVQKPTSAPEPRNWRADGYLKGTSVPTDAWGSEFLYFMDRGRYEIVSLGADAQEGGEGEAADISSLDK</sequence>
<dbReference type="GO" id="GO:0015627">
    <property type="term" value="C:type II protein secretion system complex"/>
    <property type="evidence" value="ECO:0007669"/>
    <property type="project" value="InterPro"/>
</dbReference>
<gene>
    <name evidence="12" type="primary">gspG</name>
    <name evidence="12" type="ORF">GJQ55_06795</name>
</gene>
<dbReference type="PANTHER" id="PTHR30093">
    <property type="entry name" value="GENERAL SECRETION PATHWAY PROTEIN G"/>
    <property type="match status" value="1"/>
</dbReference>
<dbReference type="KEGG" id="vcw:GJQ55_06795"/>
<keyword evidence="4" id="KW-1003">Cell membrane</keyword>
<dbReference type="PROSITE" id="PS00409">
    <property type="entry name" value="PROKAR_NTER_METHYL"/>
    <property type="match status" value="1"/>
</dbReference>
<evidence type="ECO:0000313" key="13">
    <source>
        <dbReference type="Proteomes" id="UP000596074"/>
    </source>
</evidence>
<name>A0A9X7UY66_9GAMM</name>
<dbReference type="InterPro" id="IPR000983">
    <property type="entry name" value="Bac_GSPG_pilin"/>
</dbReference>
<protein>
    <recommendedName>
        <fullName evidence="3">Type II secretion system core protein G</fullName>
    </recommendedName>
</protein>
<evidence type="ECO:0000256" key="8">
    <source>
        <dbReference type="ARBA" id="ARBA00022989"/>
    </source>
</evidence>
<dbReference type="Pfam" id="PF07963">
    <property type="entry name" value="N_methyl"/>
    <property type="match status" value="1"/>
</dbReference>
<evidence type="ECO:0000256" key="6">
    <source>
        <dbReference type="ARBA" id="ARBA00022519"/>
    </source>
</evidence>
<keyword evidence="5" id="KW-0488">Methylation</keyword>
<dbReference type="InterPro" id="IPR012902">
    <property type="entry name" value="N_methyl_site"/>
</dbReference>
<keyword evidence="9 10" id="KW-0472">Membrane</keyword>
<organism evidence="12 13">
    <name type="scientific">Venatoribacter cucullus</name>
    <dbReference type="NCBI Taxonomy" id="2661630"/>
    <lineage>
        <taxon>Bacteria</taxon>
        <taxon>Pseudomonadati</taxon>
        <taxon>Pseudomonadota</taxon>
        <taxon>Gammaproteobacteria</taxon>
        <taxon>Oceanospirillales</taxon>
        <taxon>Oceanospirillaceae</taxon>
        <taxon>Venatoribacter</taxon>
    </lineage>
</organism>
<dbReference type="Proteomes" id="UP000596074">
    <property type="component" value="Chromosome"/>
</dbReference>
<dbReference type="AlphaFoldDB" id="A0A9X7UY66"/>
<evidence type="ECO:0000256" key="4">
    <source>
        <dbReference type="ARBA" id="ARBA00022475"/>
    </source>
</evidence>
<dbReference type="SUPFAM" id="SSF54523">
    <property type="entry name" value="Pili subunits"/>
    <property type="match status" value="1"/>
</dbReference>
<evidence type="ECO:0000256" key="3">
    <source>
        <dbReference type="ARBA" id="ARBA00020042"/>
    </source>
</evidence>
<keyword evidence="8 10" id="KW-1133">Transmembrane helix</keyword>
<comment type="similarity">
    <text evidence="2">Belongs to the GSP G family.</text>
</comment>
<dbReference type="RefSeq" id="WP_228344238.1">
    <property type="nucleotide sequence ID" value="NZ_CP046056.1"/>
</dbReference>
<dbReference type="InterPro" id="IPR013545">
    <property type="entry name" value="T2SS_protein-GspG_C"/>
</dbReference>
<evidence type="ECO:0000256" key="7">
    <source>
        <dbReference type="ARBA" id="ARBA00022692"/>
    </source>
</evidence>
<evidence type="ECO:0000313" key="12">
    <source>
        <dbReference type="EMBL" id="QQD24201.1"/>
    </source>
</evidence>
<feature type="transmembrane region" description="Helical" evidence="10">
    <location>
        <begin position="12"/>
        <end position="37"/>
    </location>
</feature>
<evidence type="ECO:0000256" key="2">
    <source>
        <dbReference type="ARBA" id="ARBA00009984"/>
    </source>
</evidence>